<feature type="binding site" evidence="1">
    <location>
        <position position="8"/>
    </location>
    <ligand>
        <name>Zn(2+)</name>
        <dbReference type="ChEBI" id="CHEBI:29105"/>
    </ligand>
</feature>
<dbReference type="EMBL" id="SNZP01000015">
    <property type="protein sequence ID" value="TDR73086.1"/>
    <property type="molecule type" value="Genomic_DNA"/>
</dbReference>
<dbReference type="SUPFAM" id="SSF48150">
    <property type="entry name" value="DNA-glycosylase"/>
    <property type="match status" value="1"/>
</dbReference>
<dbReference type="InterPro" id="IPR005019">
    <property type="entry name" value="Adenine_glyco"/>
</dbReference>
<dbReference type="RefSeq" id="WP_133683383.1">
    <property type="nucleotide sequence ID" value="NZ_SNZP01000015.1"/>
</dbReference>
<evidence type="ECO:0000313" key="2">
    <source>
        <dbReference type="EMBL" id="TDR73086.1"/>
    </source>
</evidence>
<dbReference type="GO" id="GO:0006284">
    <property type="term" value="P:base-excision repair"/>
    <property type="evidence" value="ECO:0007669"/>
    <property type="project" value="InterPro"/>
</dbReference>
<feature type="binding site" evidence="1">
    <location>
        <position position="182"/>
    </location>
    <ligand>
        <name>Zn(2+)</name>
        <dbReference type="ChEBI" id="CHEBI:29105"/>
    </ligand>
</feature>
<gene>
    <name evidence="2" type="ORF">DFP86_115118</name>
</gene>
<proteinExistence type="predicted"/>
<feature type="binding site" evidence="1">
    <location>
        <position position="21"/>
    </location>
    <ligand>
        <name>Zn(2+)</name>
        <dbReference type="ChEBI" id="CHEBI:29105"/>
    </ligand>
</feature>
<evidence type="ECO:0000313" key="3">
    <source>
        <dbReference type="Proteomes" id="UP000295611"/>
    </source>
</evidence>
<protein>
    <submittedName>
        <fullName evidence="2">DNA-3-methyladenine glycosylase I</fullName>
    </submittedName>
</protein>
<dbReference type="PANTHER" id="PTHR30037">
    <property type="entry name" value="DNA-3-METHYLADENINE GLYCOSYLASE 1"/>
    <property type="match status" value="1"/>
</dbReference>
<dbReference type="Pfam" id="PF03352">
    <property type="entry name" value="Adenine_glyco"/>
    <property type="match status" value="1"/>
</dbReference>
<dbReference type="AlphaFoldDB" id="A0A4R7B185"/>
<dbReference type="InterPro" id="IPR011257">
    <property type="entry name" value="DNA_glycosylase"/>
</dbReference>
<dbReference type="Proteomes" id="UP000295611">
    <property type="component" value="Unassembled WGS sequence"/>
</dbReference>
<keyword evidence="1" id="KW-0479">Metal-binding</keyword>
<dbReference type="PANTHER" id="PTHR30037:SF4">
    <property type="entry name" value="DNA-3-METHYLADENINE GLYCOSYLASE I"/>
    <property type="match status" value="1"/>
</dbReference>
<dbReference type="GO" id="GO:0008725">
    <property type="term" value="F:DNA-3-methyladenine glycosylase activity"/>
    <property type="evidence" value="ECO:0007669"/>
    <property type="project" value="InterPro"/>
</dbReference>
<keyword evidence="3" id="KW-1185">Reference proteome</keyword>
<accession>A0A4R7B185</accession>
<organism evidence="2 3">
    <name type="scientific">Paludibacterium purpuratum</name>
    <dbReference type="NCBI Taxonomy" id="1144873"/>
    <lineage>
        <taxon>Bacteria</taxon>
        <taxon>Pseudomonadati</taxon>
        <taxon>Pseudomonadota</taxon>
        <taxon>Betaproteobacteria</taxon>
        <taxon>Neisseriales</taxon>
        <taxon>Chromobacteriaceae</taxon>
        <taxon>Paludibacterium</taxon>
    </lineage>
</organism>
<sequence length="191" mass="21689">MTTEPTRCSWCGDDPLYQAYHDEEWGRPQHDDRHLFEMLILEGAQAGLSWITILKRREGYRRVFHHFDPVRVAAMTDSELEQALQDPGIIRNRLKVASTRDNARAFLAMQAQHGSFSRWLWDHVAGQPVLRPAGLRQHLATSPLSDQISRELKKAGMRFVGSTIIYAYLQATGVVNDHAPGCYLYPGTANT</sequence>
<feature type="binding site" evidence="1">
    <location>
        <position position="178"/>
    </location>
    <ligand>
        <name>Zn(2+)</name>
        <dbReference type="ChEBI" id="CHEBI:29105"/>
    </ligand>
</feature>
<evidence type="ECO:0000256" key="1">
    <source>
        <dbReference type="PIRSR" id="PIRSR605019-1"/>
    </source>
</evidence>
<keyword evidence="1" id="KW-0862">Zinc</keyword>
<comment type="caution">
    <text evidence="2">The sequence shown here is derived from an EMBL/GenBank/DDBJ whole genome shotgun (WGS) entry which is preliminary data.</text>
</comment>
<dbReference type="InterPro" id="IPR052891">
    <property type="entry name" value="DNA-3mA_glycosylase"/>
</dbReference>
<dbReference type="GO" id="GO:0046872">
    <property type="term" value="F:metal ion binding"/>
    <property type="evidence" value="ECO:0007669"/>
    <property type="project" value="UniProtKB-KW"/>
</dbReference>
<dbReference type="OrthoDB" id="9807664at2"/>
<reference evidence="2 3" key="1">
    <citation type="submission" date="2019-03" db="EMBL/GenBank/DDBJ databases">
        <title>Genomic Encyclopedia of Type Strains, Phase III (KMG-III): the genomes of soil and plant-associated and newly described type strains.</title>
        <authorList>
            <person name="Whitman W."/>
        </authorList>
    </citation>
    <scope>NUCLEOTIDE SEQUENCE [LARGE SCALE GENOMIC DNA]</scope>
    <source>
        <strain evidence="2 3">CECT 8976</strain>
    </source>
</reference>
<dbReference type="Gene3D" id="1.10.340.30">
    <property type="entry name" value="Hypothetical protein, domain 2"/>
    <property type="match status" value="1"/>
</dbReference>
<name>A0A4R7B185_9NEIS</name>